<sequence length="192" mass="20423">MPEAPEGKDVKEDGRRARGERRRSAIIDATLRVVERDGTAGVTHRAVAAEAGIPASSAVYYFATIDDLLVAALTEAADAYVRRVREAAEAGGDPLDALAAAVVGGGSPEQRGRCLAEYELTLLAVRRPSLRAQARRWMDLVTEVARRHTDDPVAVRTAVAAADGLCLEALLDDRDVDPGEARAVLARALGLE</sequence>
<dbReference type="InterPro" id="IPR001647">
    <property type="entry name" value="HTH_TetR"/>
</dbReference>
<evidence type="ECO:0000313" key="5">
    <source>
        <dbReference type="EMBL" id="MDA2814382.1"/>
    </source>
</evidence>
<dbReference type="Pfam" id="PF17940">
    <property type="entry name" value="TetR_C_31"/>
    <property type="match status" value="1"/>
</dbReference>
<dbReference type="InterPro" id="IPR009057">
    <property type="entry name" value="Homeodomain-like_sf"/>
</dbReference>
<dbReference type="InterPro" id="IPR050109">
    <property type="entry name" value="HTH-type_TetR-like_transc_reg"/>
</dbReference>
<dbReference type="PROSITE" id="PS50977">
    <property type="entry name" value="HTH_TETR_2"/>
    <property type="match status" value="1"/>
</dbReference>
<reference evidence="5 6" key="1">
    <citation type="submission" date="2023-01" db="EMBL/GenBank/DDBJ databases">
        <title>Draft genome sequence of Nocardiopsis sp. RSe5-2 isolated from halophytes.</title>
        <authorList>
            <person name="Duangmal K."/>
            <person name="Chantavorakit T."/>
        </authorList>
    </citation>
    <scope>NUCLEOTIDE SEQUENCE [LARGE SCALE GENOMIC DNA]</scope>
    <source>
        <strain evidence="5 6">RSe5-2</strain>
    </source>
</reference>
<dbReference type="SUPFAM" id="SSF46689">
    <property type="entry name" value="Homeodomain-like"/>
    <property type="match status" value="1"/>
</dbReference>
<dbReference type="Proteomes" id="UP001527866">
    <property type="component" value="Unassembled WGS sequence"/>
</dbReference>
<dbReference type="SUPFAM" id="SSF48498">
    <property type="entry name" value="Tetracyclin repressor-like, C-terminal domain"/>
    <property type="match status" value="1"/>
</dbReference>
<organism evidence="5 6">
    <name type="scientific">Nocardiopsis endophytica</name>
    <dbReference type="NCBI Taxonomy" id="3018445"/>
    <lineage>
        <taxon>Bacteria</taxon>
        <taxon>Bacillati</taxon>
        <taxon>Actinomycetota</taxon>
        <taxon>Actinomycetes</taxon>
        <taxon>Streptosporangiales</taxon>
        <taxon>Nocardiopsidaceae</taxon>
        <taxon>Nocardiopsis</taxon>
    </lineage>
</organism>
<gene>
    <name evidence="5" type="ORF">O4J56_27290</name>
</gene>
<dbReference type="PANTHER" id="PTHR30055">
    <property type="entry name" value="HTH-TYPE TRANSCRIPTIONAL REGULATOR RUTR"/>
    <property type="match status" value="1"/>
</dbReference>
<dbReference type="Gene3D" id="1.10.357.10">
    <property type="entry name" value="Tetracycline Repressor, domain 2"/>
    <property type="match status" value="1"/>
</dbReference>
<dbReference type="Pfam" id="PF00440">
    <property type="entry name" value="TetR_N"/>
    <property type="match status" value="1"/>
</dbReference>
<evidence type="ECO:0000313" key="6">
    <source>
        <dbReference type="Proteomes" id="UP001527866"/>
    </source>
</evidence>
<keyword evidence="1 2" id="KW-0238">DNA-binding</keyword>
<evidence type="ECO:0000259" key="4">
    <source>
        <dbReference type="PROSITE" id="PS50977"/>
    </source>
</evidence>
<comment type="caution">
    <text evidence="5">The sequence shown here is derived from an EMBL/GenBank/DDBJ whole genome shotgun (WGS) entry which is preliminary data.</text>
</comment>
<evidence type="ECO:0000256" key="2">
    <source>
        <dbReference type="PROSITE-ProRule" id="PRU00335"/>
    </source>
</evidence>
<proteinExistence type="predicted"/>
<keyword evidence="6" id="KW-1185">Reference proteome</keyword>
<feature type="region of interest" description="Disordered" evidence="3">
    <location>
        <begin position="1"/>
        <end position="21"/>
    </location>
</feature>
<accession>A0ABT4UBM4</accession>
<dbReference type="PANTHER" id="PTHR30055:SF231">
    <property type="entry name" value="TRANSCRIPTIONAL REGULATORY PROTEIN (PROBABLY DEOR-FAMILY)-RELATED"/>
    <property type="match status" value="1"/>
</dbReference>
<protein>
    <submittedName>
        <fullName evidence="5">TetR family transcriptional regulator</fullName>
    </submittedName>
</protein>
<dbReference type="EMBL" id="JAQFWQ010000117">
    <property type="protein sequence ID" value="MDA2814382.1"/>
    <property type="molecule type" value="Genomic_DNA"/>
</dbReference>
<feature type="domain" description="HTH tetR-type" evidence="4">
    <location>
        <begin position="20"/>
        <end position="80"/>
    </location>
</feature>
<dbReference type="InterPro" id="IPR041583">
    <property type="entry name" value="TetR_C_31"/>
</dbReference>
<dbReference type="InterPro" id="IPR036271">
    <property type="entry name" value="Tet_transcr_reg_TetR-rel_C_sf"/>
</dbReference>
<name>A0ABT4UBM4_9ACTN</name>
<feature type="DNA-binding region" description="H-T-H motif" evidence="2">
    <location>
        <begin position="43"/>
        <end position="62"/>
    </location>
</feature>
<evidence type="ECO:0000256" key="1">
    <source>
        <dbReference type="ARBA" id="ARBA00023125"/>
    </source>
</evidence>
<evidence type="ECO:0000256" key="3">
    <source>
        <dbReference type="SAM" id="MobiDB-lite"/>
    </source>
</evidence>
<dbReference type="RefSeq" id="WP_270689770.1">
    <property type="nucleotide sequence ID" value="NZ_JAQFWQ010000117.1"/>
</dbReference>